<dbReference type="PANTHER" id="PTHR30469:SF20">
    <property type="entry name" value="EFFLUX RND TRANSPORTER PERIPLASMIC ADAPTOR SUBUNIT"/>
    <property type="match status" value="1"/>
</dbReference>
<comment type="similarity">
    <text evidence="2">Belongs to the membrane fusion protein (MFP) (TC 8.A.1) family.</text>
</comment>
<dbReference type="Gene3D" id="2.40.50.100">
    <property type="match status" value="2"/>
</dbReference>
<accession>A0A1M6FBG8</accession>
<evidence type="ECO:0000313" key="9">
    <source>
        <dbReference type="EMBL" id="SHI94949.1"/>
    </source>
</evidence>
<sequence length="353" mass="38135">MKRKPFLLSLLVVFFFASCAKKETTKTIDPIAVQTLTIGNNKNSSAKSATRFSGTIKAAKTTQLSFQVSGNISDFKVSLGDYVNKGDVIASIDATSYREQYNAQKAQAELAEENYKRINEVYLKGSIAEIRMVEARSKYKQAQAAANAAYESVKKTQLQAPFSGYIGAKMMEVGDVASPGAPVVELLDTDNMQAVISLSDQEVNNFKEGDTAIVHVDALNKDFKGTLTEISVQSGKQTPIYQAKITLPNTKNALKAGMSCQAKFTNQPAQTASSTKTNTIILPVEIVSITDTGAHFVYVVDEATNTAQQKIIEVGSLYDEGIVVESGLNTGDKVISSGYHKLTNNTPITLISK</sequence>
<dbReference type="AlphaFoldDB" id="A0A1M6FBG8"/>
<dbReference type="GO" id="GO:0015562">
    <property type="term" value="F:efflux transmembrane transporter activity"/>
    <property type="evidence" value="ECO:0007669"/>
    <property type="project" value="TreeGrafter"/>
</dbReference>
<dbReference type="PANTHER" id="PTHR30469">
    <property type="entry name" value="MULTIDRUG RESISTANCE PROTEIN MDTA"/>
    <property type="match status" value="1"/>
</dbReference>
<dbReference type="Pfam" id="PF25917">
    <property type="entry name" value="BSH_RND"/>
    <property type="match status" value="1"/>
</dbReference>
<dbReference type="SUPFAM" id="SSF111369">
    <property type="entry name" value="HlyD-like secretion proteins"/>
    <property type="match status" value="1"/>
</dbReference>
<feature type="domain" description="CusB-like beta-barrel" evidence="7">
    <location>
        <begin position="198"/>
        <end position="267"/>
    </location>
</feature>
<feature type="chain" id="PRO_5012500242" evidence="5">
    <location>
        <begin position="21"/>
        <end position="353"/>
    </location>
</feature>
<keyword evidence="4" id="KW-0175">Coiled coil</keyword>
<evidence type="ECO:0000259" key="7">
    <source>
        <dbReference type="Pfam" id="PF25954"/>
    </source>
</evidence>
<feature type="domain" description="Multidrug resistance protein MdtA-like C-terminal permuted SH3" evidence="8">
    <location>
        <begin position="278"/>
        <end position="339"/>
    </location>
</feature>
<evidence type="ECO:0000313" key="10">
    <source>
        <dbReference type="Proteomes" id="UP000184225"/>
    </source>
</evidence>
<dbReference type="InterPro" id="IPR006143">
    <property type="entry name" value="RND_pump_MFP"/>
</dbReference>
<organism evidence="9 10">
    <name type="scientific">Mesonia phycicola</name>
    <dbReference type="NCBI Taxonomy" id="579105"/>
    <lineage>
        <taxon>Bacteria</taxon>
        <taxon>Pseudomonadati</taxon>
        <taxon>Bacteroidota</taxon>
        <taxon>Flavobacteriia</taxon>
        <taxon>Flavobacteriales</taxon>
        <taxon>Flavobacteriaceae</taxon>
        <taxon>Mesonia</taxon>
    </lineage>
</organism>
<dbReference type="Gene3D" id="2.40.420.20">
    <property type="match status" value="1"/>
</dbReference>
<evidence type="ECO:0000256" key="2">
    <source>
        <dbReference type="ARBA" id="ARBA00009477"/>
    </source>
</evidence>
<dbReference type="InterPro" id="IPR058792">
    <property type="entry name" value="Beta-barrel_RND_2"/>
</dbReference>
<evidence type="ECO:0000256" key="5">
    <source>
        <dbReference type="SAM" id="SignalP"/>
    </source>
</evidence>
<dbReference type="GO" id="GO:1990281">
    <property type="term" value="C:efflux pump complex"/>
    <property type="evidence" value="ECO:0007669"/>
    <property type="project" value="TreeGrafter"/>
</dbReference>
<dbReference type="NCBIfam" id="TIGR01730">
    <property type="entry name" value="RND_mfp"/>
    <property type="match status" value="1"/>
</dbReference>
<dbReference type="InterPro" id="IPR058627">
    <property type="entry name" value="MdtA-like_C"/>
</dbReference>
<protein>
    <submittedName>
        <fullName evidence="9">RND family efflux transporter, MFP subunit</fullName>
    </submittedName>
</protein>
<evidence type="ECO:0000256" key="1">
    <source>
        <dbReference type="ARBA" id="ARBA00004196"/>
    </source>
</evidence>
<feature type="domain" description="Multidrug resistance protein MdtA-like barrel-sandwich hybrid" evidence="6">
    <location>
        <begin position="64"/>
        <end position="182"/>
    </location>
</feature>
<proteinExistence type="inferred from homology"/>
<dbReference type="EMBL" id="FQYY01000006">
    <property type="protein sequence ID" value="SHI94949.1"/>
    <property type="molecule type" value="Genomic_DNA"/>
</dbReference>
<dbReference type="Proteomes" id="UP000184225">
    <property type="component" value="Unassembled WGS sequence"/>
</dbReference>
<evidence type="ECO:0000256" key="4">
    <source>
        <dbReference type="SAM" id="Coils"/>
    </source>
</evidence>
<keyword evidence="5" id="KW-0732">Signal</keyword>
<dbReference type="Pfam" id="PF25967">
    <property type="entry name" value="RND-MFP_C"/>
    <property type="match status" value="1"/>
</dbReference>
<dbReference type="STRING" id="579105.SAMN04488096_10642"/>
<dbReference type="Gene3D" id="2.40.30.170">
    <property type="match status" value="1"/>
</dbReference>
<dbReference type="Pfam" id="PF25954">
    <property type="entry name" value="Beta-barrel_RND_2"/>
    <property type="match status" value="1"/>
</dbReference>
<evidence type="ECO:0000256" key="3">
    <source>
        <dbReference type="ARBA" id="ARBA00022448"/>
    </source>
</evidence>
<dbReference type="InterPro" id="IPR058625">
    <property type="entry name" value="MdtA-like_BSH"/>
</dbReference>
<keyword evidence="3" id="KW-0813">Transport</keyword>
<evidence type="ECO:0000259" key="6">
    <source>
        <dbReference type="Pfam" id="PF25917"/>
    </source>
</evidence>
<reference evidence="9 10" key="1">
    <citation type="submission" date="2016-11" db="EMBL/GenBank/DDBJ databases">
        <authorList>
            <person name="Jaros S."/>
            <person name="Januszkiewicz K."/>
            <person name="Wedrychowicz H."/>
        </authorList>
    </citation>
    <scope>NUCLEOTIDE SEQUENCE [LARGE SCALE GENOMIC DNA]</scope>
    <source>
        <strain evidence="9 10">DSM 21425</strain>
    </source>
</reference>
<comment type="subcellular location">
    <subcellularLocation>
        <location evidence="1">Cell envelope</location>
    </subcellularLocation>
</comment>
<dbReference type="PROSITE" id="PS51257">
    <property type="entry name" value="PROKAR_LIPOPROTEIN"/>
    <property type="match status" value="1"/>
</dbReference>
<evidence type="ECO:0000259" key="8">
    <source>
        <dbReference type="Pfam" id="PF25967"/>
    </source>
</evidence>
<name>A0A1M6FBG8_9FLAO</name>
<feature type="signal peptide" evidence="5">
    <location>
        <begin position="1"/>
        <end position="20"/>
    </location>
</feature>
<dbReference type="RefSeq" id="WP_073151151.1">
    <property type="nucleotide sequence ID" value="NZ_FQYY01000006.1"/>
</dbReference>
<gene>
    <name evidence="9" type="ORF">SAMN04488096_10642</name>
</gene>
<feature type="coiled-coil region" evidence="4">
    <location>
        <begin position="94"/>
        <end position="121"/>
    </location>
</feature>
<dbReference type="OrthoDB" id="9806939at2"/>
<keyword evidence="10" id="KW-1185">Reference proteome</keyword>